<evidence type="ECO:0000313" key="4">
    <source>
        <dbReference type="Proteomes" id="UP001150569"/>
    </source>
</evidence>
<keyword evidence="1" id="KW-0862">Zinc</keyword>
<dbReference type="InterPro" id="IPR005301">
    <property type="entry name" value="MOB_kinase_act_fam"/>
</dbReference>
<dbReference type="OrthoDB" id="8170117at2759"/>
<dbReference type="AlphaFoldDB" id="A0A9W8DL47"/>
<protein>
    <submittedName>
        <fullName evidence="2">MOB kinase activator 1B</fullName>
    </submittedName>
</protein>
<keyword evidence="2" id="KW-0808">Transferase</keyword>
<evidence type="ECO:0000256" key="1">
    <source>
        <dbReference type="PIRSR" id="PIRSR605301-1"/>
    </source>
</evidence>
<sequence>MNVFHSRFLASFRAPPRTVVENHGAPSGLGLGGTGAGEFNGSKQYQLRRFAEATLGSSDLRLAVLLPEGEDACEWVGLHLVDFYNQVNMLYAAISDQCTTESCSVMSAGPKYEFHWSDGQQYKKPIRVSAPQYITLLFEWAQKQMANEDTFPTQPGRPFPPNFLTATASVIFRRFLRVYAHIYHHHYLACRQRSLEPLLNTAFKHFVCFALHFNLIGAKDCAPVNDIMVSLGVTPA</sequence>
<accession>A0A9W8DL47</accession>
<dbReference type="EMBL" id="JANBPT010000774">
    <property type="protein sequence ID" value="KAJ1913113.1"/>
    <property type="molecule type" value="Genomic_DNA"/>
</dbReference>
<organism evidence="2 4">
    <name type="scientific">Tieghemiomyces parasiticus</name>
    <dbReference type="NCBI Taxonomy" id="78921"/>
    <lineage>
        <taxon>Eukaryota</taxon>
        <taxon>Fungi</taxon>
        <taxon>Fungi incertae sedis</taxon>
        <taxon>Zoopagomycota</taxon>
        <taxon>Kickxellomycotina</taxon>
        <taxon>Dimargaritomycetes</taxon>
        <taxon>Dimargaritales</taxon>
        <taxon>Dimargaritaceae</taxon>
        <taxon>Tieghemiomyces</taxon>
    </lineage>
</organism>
<reference evidence="2" key="1">
    <citation type="submission" date="2022-07" db="EMBL/GenBank/DDBJ databases">
        <title>Phylogenomic reconstructions and comparative analyses of Kickxellomycotina fungi.</title>
        <authorList>
            <person name="Reynolds N.K."/>
            <person name="Stajich J.E."/>
            <person name="Barry K."/>
            <person name="Grigoriev I.V."/>
            <person name="Crous P."/>
            <person name="Smith M.E."/>
        </authorList>
    </citation>
    <scope>NUCLEOTIDE SEQUENCE</scope>
    <source>
        <strain evidence="2">RSA 861</strain>
    </source>
</reference>
<dbReference type="SUPFAM" id="SSF101152">
    <property type="entry name" value="Mob1/phocein"/>
    <property type="match status" value="1"/>
</dbReference>
<dbReference type="Proteomes" id="UP001150569">
    <property type="component" value="Unassembled WGS sequence"/>
</dbReference>
<feature type="binding site" evidence="1">
    <location>
        <position position="186"/>
    </location>
    <ligand>
        <name>Zn(2+)</name>
        <dbReference type="ChEBI" id="CHEBI:29105"/>
    </ligand>
</feature>
<keyword evidence="1" id="KW-0479">Metal-binding</keyword>
<dbReference type="SMART" id="SM01388">
    <property type="entry name" value="Mob1_phocein"/>
    <property type="match status" value="1"/>
</dbReference>
<dbReference type="PANTHER" id="PTHR22599">
    <property type="entry name" value="MPS ONE BINDER KINASE ACTIVATOR-LIKE MOB"/>
    <property type="match status" value="1"/>
</dbReference>
<proteinExistence type="predicted"/>
<dbReference type="Gene3D" id="1.20.140.30">
    <property type="entry name" value="MOB kinase activator"/>
    <property type="match status" value="1"/>
</dbReference>
<feature type="binding site" evidence="1">
    <location>
        <position position="103"/>
    </location>
    <ligand>
        <name>Zn(2+)</name>
        <dbReference type="ChEBI" id="CHEBI:29105"/>
    </ligand>
</feature>
<comment type="caution">
    <text evidence="2">The sequence shown here is derived from an EMBL/GenBank/DDBJ whole genome shotgun (WGS) entry which is preliminary data.</text>
</comment>
<keyword evidence="4" id="KW-1185">Reference proteome</keyword>
<evidence type="ECO:0000313" key="3">
    <source>
        <dbReference type="EMBL" id="KAJ1913113.1"/>
    </source>
</evidence>
<feature type="binding site" evidence="1">
    <location>
        <position position="181"/>
    </location>
    <ligand>
        <name>Zn(2+)</name>
        <dbReference type="ChEBI" id="CHEBI:29105"/>
    </ligand>
</feature>
<dbReference type="InterPro" id="IPR036703">
    <property type="entry name" value="MOB_kinase_act_sf"/>
</dbReference>
<name>A0A9W8DL47_9FUNG</name>
<gene>
    <name evidence="2" type="primary">MOB1B_2</name>
    <name evidence="3" type="synonym">MOB1B_1</name>
    <name evidence="3" type="ORF">IWQ60_009352</name>
    <name evidence="2" type="ORF">IWQ60_012033</name>
</gene>
<dbReference type="EMBL" id="JANBPT010001567">
    <property type="protein sequence ID" value="KAJ1906636.1"/>
    <property type="molecule type" value="Genomic_DNA"/>
</dbReference>
<feature type="binding site" evidence="1">
    <location>
        <position position="98"/>
    </location>
    <ligand>
        <name>Zn(2+)</name>
        <dbReference type="ChEBI" id="CHEBI:29105"/>
    </ligand>
</feature>
<evidence type="ECO:0000313" key="2">
    <source>
        <dbReference type="EMBL" id="KAJ1906636.1"/>
    </source>
</evidence>
<dbReference type="Pfam" id="PF03637">
    <property type="entry name" value="Mob1_phocein"/>
    <property type="match status" value="1"/>
</dbReference>
<keyword evidence="2" id="KW-0418">Kinase</keyword>
<dbReference type="GO" id="GO:0016301">
    <property type="term" value="F:kinase activity"/>
    <property type="evidence" value="ECO:0007669"/>
    <property type="project" value="UniProtKB-KW"/>
</dbReference>